<reference evidence="2" key="2">
    <citation type="journal article" date="2023" name="Int. J. Mol. Sci.">
        <title>De Novo Assembly and Annotation of 11 Diverse Shrub Willow (Salix) Genomes Reveals Novel Gene Organization in Sex-Linked Regions.</title>
        <authorList>
            <person name="Hyden B."/>
            <person name="Feng K."/>
            <person name="Yates T.B."/>
            <person name="Jawdy S."/>
            <person name="Cereghino C."/>
            <person name="Smart L.B."/>
            <person name="Muchero W."/>
        </authorList>
    </citation>
    <scope>NUCLEOTIDE SEQUENCE</scope>
    <source>
        <tissue evidence="2">Shoot tip</tissue>
    </source>
</reference>
<reference evidence="2" key="1">
    <citation type="submission" date="2022-11" db="EMBL/GenBank/DDBJ databases">
        <authorList>
            <person name="Hyden B.L."/>
            <person name="Feng K."/>
            <person name="Yates T."/>
            <person name="Jawdy S."/>
            <person name="Smart L.B."/>
            <person name="Muchero W."/>
        </authorList>
    </citation>
    <scope>NUCLEOTIDE SEQUENCE</scope>
    <source>
        <tissue evidence="2">Shoot tip</tissue>
    </source>
</reference>
<protein>
    <submittedName>
        <fullName evidence="2">FAR-RED IMPAIRED RESPONSIVE (FAR1) FAMILY PROTEIN-RELATED</fullName>
    </submittedName>
</protein>
<gene>
    <name evidence="2" type="ORF">OIU79_001169</name>
</gene>
<dbReference type="EMBL" id="JAPFFK010000010">
    <property type="protein sequence ID" value="KAJ6741191.1"/>
    <property type="molecule type" value="Genomic_DNA"/>
</dbReference>
<evidence type="ECO:0000259" key="1">
    <source>
        <dbReference type="Pfam" id="PF03101"/>
    </source>
</evidence>
<feature type="domain" description="FAR1" evidence="1">
    <location>
        <begin position="77"/>
        <end position="136"/>
    </location>
</feature>
<evidence type="ECO:0000313" key="2">
    <source>
        <dbReference type="EMBL" id="KAJ6741191.1"/>
    </source>
</evidence>
<dbReference type="InterPro" id="IPR004330">
    <property type="entry name" value="FAR1_DNA_bnd_dom"/>
</dbReference>
<evidence type="ECO:0000313" key="3">
    <source>
        <dbReference type="Proteomes" id="UP001151532"/>
    </source>
</evidence>
<sequence length="164" mass="19269">MFMMASTSGEQFNSNRNYRCWLAETFDDQETADDELADNLDGNDNIIEQSIQDFPVGLQPFEPYIGMEFESAEYAREFYELYGRRMGFTIRNNRTRRSLKDNSIIGREFVCSKEGFRGGKCPKRENGVFQSRPVTRGRMQCNVEDSCKGWRKMGYLWFHKRTQS</sequence>
<keyword evidence="3" id="KW-1185">Reference proteome</keyword>
<comment type="caution">
    <text evidence="2">The sequence shown here is derived from an EMBL/GenBank/DDBJ whole genome shotgun (WGS) entry which is preliminary data.</text>
</comment>
<dbReference type="AlphaFoldDB" id="A0A9Q0ZNP4"/>
<name>A0A9Q0ZNP4_SALPP</name>
<proteinExistence type="predicted"/>
<organism evidence="2 3">
    <name type="scientific">Salix purpurea</name>
    <name type="common">Purple osier willow</name>
    <dbReference type="NCBI Taxonomy" id="77065"/>
    <lineage>
        <taxon>Eukaryota</taxon>
        <taxon>Viridiplantae</taxon>
        <taxon>Streptophyta</taxon>
        <taxon>Embryophyta</taxon>
        <taxon>Tracheophyta</taxon>
        <taxon>Spermatophyta</taxon>
        <taxon>Magnoliopsida</taxon>
        <taxon>eudicotyledons</taxon>
        <taxon>Gunneridae</taxon>
        <taxon>Pentapetalae</taxon>
        <taxon>rosids</taxon>
        <taxon>fabids</taxon>
        <taxon>Malpighiales</taxon>
        <taxon>Salicaceae</taxon>
        <taxon>Saliceae</taxon>
        <taxon>Salix</taxon>
    </lineage>
</organism>
<dbReference type="Pfam" id="PF03101">
    <property type="entry name" value="FAR1"/>
    <property type="match status" value="1"/>
</dbReference>
<dbReference type="OrthoDB" id="1487673at2759"/>
<dbReference type="PANTHER" id="PTHR46328">
    <property type="entry name" value="FAR-RED IMPAIRED RESPONSIVE (FAR1) FAMILY PROTEIN-RELATED"/>
    <property type="match status" value="1"/>
</dbReference>
<accession>A0A9Q0ZNP4</accession>
<dbReference type="Proteomes" id="UP001151532">
    <property type="component" value="Chromosome 7"/>
</dbReference>
<dbReference type="PANTHER" id="PTHR46328:SF27">
    <property type="entry name" value="OS12G0287500 PROTEIN"/>
    <property type="match status" value="1"/>
</dbReference>